<dbReference type="PANTHER" id="PTHR35119:SF1">
    <property type="entry name" value="PROTEIN POLYCHOME"/>
    <property type="match status" value="1"/>
</dbReference>
<sequence>MPEARDRLSRDDDVVAAYSRRRVSRSGGRNIIGRGSSIIFVVEDENEGGQVAGTPIRWRDAAMVGTPGRMGLDRSNDAIGRTEIGRTAPITGRENLSPVVGSGGGRGRGRGSALPIWYPRRPLNDITAVVRAIERRRKRGEDLQTDGPYVRTSGAQLEHDISLISPYPTILTRRCPSTIGKVPKILHNITHHNDGEDSAYLTPQKKLLNNIDTVEKVVMEELKKLRRTPLAKREEQKKRVRTLMSMR</sequence>
<dbReference type="PANTHER" id="PTHR35119">
    <property type="entry name" value="PROTEIN POLYCHOME"/>
    <property type="match status" value="1"/>
</dbReference>
<name>A0ABR0UYH1_REHGL</name>
<comment type="caution">
    <text evidence="1">The sequence shown here is derived from an EMBL/GenBank/DDBJ whole genome shotgun (WGS) entry which is preliminary data.</text>
</comment>
<evidence type="ECO:0000313" key="2">
    <source>
        <dbReference type="Proteomes" id="UP001318860"/>
    </source>
</evidence>
<gene>
    <name evidence="1" type="ORF">DH2020_038890</name>
</gene>
<dbReference type="Proteomes" id="UP001318860">
    <property type="component" value="Unassembled WGS sequence"/>
</dbReference>
<proteinExistence type="predicted"/>
<protein>
    <submittedName>
        <fullName evidence="1">Uncharacterized protein</fullName>
    </submittedName>
</protein>
<organism evidence="1 2">
    <name type="scientific">Rehmannia glutinosa</name>
    <name type="common">Chinese foxglove</name>
    <dbReference type="NCBI Taxonomy" id="99300"/>
    <lineage>
        <taxon>Eukaryota</taxon>
        <taxon>Viridiplantae</taxon>
        <taxon>Streptophyta</taxon>
        <taxon>Embryophyta</taxon>
        <taxon>Tracheophyta</taxon>
        <taxon>Spermatophyta</taxon>
        <taxon>Magnoliopsida</taxon>
        <taxon>eudicotyledons</taxon>
        <taxon>Gunneridae</taxon>
        <taxon>Pentapetalae</taxon>
        <taxon>asterids</taxon>
        <taxon>lamiids</taxon>
        <taxon>Lamiales</taxon>
        <taxon>Orobanchaceae</taxon>
        <taxon>Rehmannieae</taxon>
        <taxon>Rehmannia</taxon>
    </lineage>
</organism>
<evidence type="ECO:0000313" key="1">
    <source>
        <dbReference type="EMBL" id="KAK6127379.1"/>
    </source>
</evidence>
<dbReference type="EMBL" id="JABTTQ020001887">
    <property type="protein sequence ID" value="KAK6127379.1"/>
    <property type="molecule type" value="Genomic_DNA"/>
</dbReference>
<reference evidence="1 2" key="1">
    <citation type="journal article" date="2021" name="Comput. Struct. Biotechnol. J.">
        <title>De novo genome assembly of the potent medicinal plant Rehmannia glutinosa using nanopore technology.</title>
        <authorList>
            <person name="Ma L."/>
            <person name="Dong C."/>
            <person name="Song C."/>
            <person name="Wang X."/>
            <person name="Zheng X."/>
            <person name="Niu Y."/>
            <person name="Chen S."/>
            <person name="Feng W."/>
        </authorList>
    </citation>
    <scope>NUCLEOTIDE SEQUENCE [LARGE SCALE GENOMIC DNA]</scope>
    <source>
        <strain evidence="1">DH-2019</strain>
    </source>
</reference>
<accession>A0ABR0UYH1</accession>
<dbReference type="InterPro" id="IPR034590">
    <property type="entry name" value="POLYCHOME/GIG1"/>
</dbReference>
<keyword evidence="2" id="KW-1185">Reference proteome</keyword>